<comment type="caution">
    <text evidence="2">The sequence shown here is derived from an EMBL/GenBank/DDBJ whole genome shotgun (WGS) entry which is preliminary data.</text>
</comment>
<keyword evidence="1" id="KW-0472">Membrane</keyword>
<organism evidence="2 3">
    <name type="scientific">Kingella bonacorsii</name>
    <dbReference type="NCBI Taxonomy" id="2796361"/>
    <lineage>
        <taxon>Bacteria</taxon>
        <taxon>Pseudomonadati</taxon>
        <taxon>Pseudomonadota</taxon>
        <taxon>Betaproteobacteria</taxon>
        <taxon>Neisseriales</taxon>
        <taxon>Neisseriaceae</taxon>
        <taxon>Kingella</taxon>
    </lineage>
</organism>
<dbReference type="Proteomes" id="UP000614058">
    <property type="component" value="Unassembled WGS sequence"/>
</dbReference>
<evidence type="ECO:0000313" key="3">
    <source>
        <dbReference type="Proteomes" id="UP000614058"/>
    </source>
</evidence>
<sequence>MLGVAILLGLALWFIIVCLATFLPLILIKNKRAACIVAFIGFMLTFGGWWIKWFIEGQRTYWAGVEACKQAKLTIYVQPEKWIEMVGGHKAWQELADSEEKEMSELSEKEKQTYPATFTFKGIKYDFHYITHKRVLVYGTDHYAFNDYASLDSYLYYDWETKTVLYTYTWFSGNGNSIVNVAGVSLSNLLGIRNGHKECNPENELEIYKKYFYWK</sequence>
<feature type="transmembrane region" description="Helical" evidence="1">
    <location>
        <begin position="6"/>
        <end position="26"/>
    </location>
</feature>
<keyword evidence="1" id="KW-1133">Transmembrane helix</keyword>
<dbReference type="GeneID" id="84907798"/>
<evidence type="ECO:0000256" key="1">
    <source>
        <dbReference type="SAM" id="Phobius"/>
    </source>
</evidence>
<protein>
    <submittedName>
        <fullName evidence="2">Uncharacterized protein</fullName>
    </submittedName>
</protein>
<feature type="transmembrane region" description="Helical" evidence="1">
    <location>
        <begin position="33"/>
        <end position="51"/>
    </location>
</feature>
<gene>
    <name evidence="2" type="ORF">JDW22_07590</name>
</gene>
<proteinExistence type="predicted"/>
<dbReference type="RefSeq" id="WP_003798384.1">
    <property type="nucleotide sequence ID" value="NZ_JAEHNZ010000002.1"/>
</dbReference>
<dbReference type="EMBL" id="JAEHNZ010000002">
    <property type="protein sequence ID" value="MBK0396441.1"/>
    <property type="molecule type" value="Genomic_DNA"/>
</dbReference>
<reference evidence="2 3" key="1">
    <citation type="journal article" date="2021" name="Pathogens">
        <title>Isolation and Characterization of Kingella bonacorsii sp. nov., A Novel Kingella Species Detected in a Stable Periodontitis Subject.</title>
        <authorList>
            <person name="Antezack A."/>
            <person name="Boxberger M."/>
            <person name="Rolland C."/>
            <person name="Monnet-Corti V."/>
            <person name="La Scola B."/>
        </authorList>
    </citation>
    <scope>NUCLEOTIDE SEQUENCE [LARGE SCALE GENOMIC DNA]</scope>
    <source>
        <strain evidence="2 3">Marseille-Q4569</strain>
    </source>
</reference>
<evidence type="ECO:0000313" key="2">
    <source>
        <dbReference type="EMBL" id="MBK0396441.1"/>
    </source>
</evidence>
<accession>A0ABS1BT32</accession>
<keyword evidence="1" id="KW-0812">Transmembrane</keyword>
<keyword evidence="3" id="KW-1185">Reference proteome</keyword>
<name>A0ABS1BT32_9NEIS</name>